<comment type="similarity">
    <text evidence="2">Belongs to the binding-protein-dependent transport system permease family. FecCD subfamily.</text>
</comment>
<feature type="transmembrane region" description="Helical" evidence="8">
    <location>
        <begin position="188"/>
        <end position="209"/>
    </location>
</feature>
<evidence type="ECO:0000256" key="1">
    <source>
        <dbReference type="ARBA" id="ARBA00004651"/>
    </source>
</evidence>
<feature type="transmembrane region" description="Helical" evidence="8">
    <location>
        <begin position="115"/>
        <end position="135"/>
    </location>
</feature>
<feature type="transmembrane region" description="Helical" evidence="8">
    <location>
        <begin position="142"/>
        <end position="163"/>
    </location>
</feature>
<evidence type="ECO:0000313" key="10">
    <source>
        <dbReference type="Proteomes" id="UP001595456"/>
    </source>
</evidence>
<evidence type="ECO:0000256" key="5">
    <source>
        <dbReference type="ARBA" id="ARBA00022692"/>
    </source>
</evidence>
<dbReference type="PANTHER" id="PTHR30472">
    <property type="entry name" value="FERRIC ENTEROBACTIN TRANSPORT SYSTEM PERMEASE PROTEIN"/>
    <property type="match status" value="1"/>
</dbReference>
<dbReference type="RefSeq" id="WP_336924460.1">
    <property type="nucleotide sequence ID" value="NZ_JBANRO010000001.1"/>
</dbReference>
<evidence type="ECO:0000256" key="4">
    <source>
        <dbReference type="ARBA" id="ARBA00022475"/>
    </source>
</evidence>
<dbReference type="InterPro" id="IPR037294">
    <property type="entry name" value="ABC_BtuC-like"/>
</dbReference>
<keyword evidence="4" id="KW-1003">Cell membrane</keyword>
<accession>A0ABV7E929</accession>
<dbReference type="SUPFAM" id="SSF81345">
    <property type="entry name" value="ABC transporter involved in vitamin B12 uptake, BtuC"/>
    <property type="match status" value="1"/>
</dbReference>
<evidence type="ECO:0000313" key="9">
    <source>
        <dbReference type="EMBL" id="MFC3099063.1"/>
    </source>
</evidence>
<keyword evidence="7 8" id="KW-0472">Membrane</keyword>
<feature type="transmembrane region" description="Helical" evidence="8">
    <location>
        <begin position="89"/>
        <end position="109"/>
    </location>
</feature>
<dbReference type="PANTHER" id="PTHR30472:SF25">
    <property type="entry name" value="ABC TRANSPORTER PERMEASE PROTEIN MJ0876-RELATED"/>
    <property type="match status" value="1"/>
</dbReference>
<feature type="transmembrane region" description="Helical" evidence="8">
    <location>
        <begin position="236"/>
        <end position="261"/>
    </location>
</feature>
<evidence type="ECO:0000256" key="6">
    <source>
        <dbReference type="ARBA" id="ARBA00022989"/>
    </source>
</evidence>
<sequence>MIRTPRLIGAILAALAALAFLASLTLGPVAVHPAALFVPGTELHGDAAMLIMREIRLPRALLALLIGAALGASGAALQGFLRNPLAEPGVIGVSAFAALGAVIALYTGLSSAVPLALPVLATGAALLAAGLLYVLAGRASTLTLILAGVALSSLAGALTALALNLSPNPFAAQEIVFWLMGSLTDRSLLHVALATPFILAGLVLLLLAARALDVLTLGEEAATSLGVDLARLRWQVVLGTALSAGAATAVAGVIGFVGLVVPHLLRPVLGHRPAVLVPMSALGGGLLLLLADIAVRLVTPGAELKLGVVTALVGAPFFLWLVLRSRGGAG</sequence>
<name>A0ABV7E929_9SPHN</name>
<keyword evidence="10" id="KW-1185">Reference proteome</keyword>
<feature type="transmembrane region" description="Helical" evidence="8">
    <location>
        <begin position="306"/>
        <end position="323"/>
    </location>
</feature>
<comment type="caution">
    <text evidence="9">The sequence shown here is derived from an EMBL/GenBank/DDBJ whole genome shotgun (WGS) entry which is preliminary data.</text>
</comment>
<dbReference type="Proteomes" id="UP001595456">
    <property type="component" value="Unassembled WGS sequence"/>
</dbReference>
<dbReference type="EMBL" id="JBHRST010000022">
    <property type="protein sequence ID" value="MFC3099063.1"/>
    <property type="molecule type" value="Genomic_DNA"/>
</dbReference>
<proteinExistence type="inferred from homology"/>
<feature type="transmembrane region" description="Helical" evidence="8">
    <location>
        <begin position="57"/>
        <end position="77"/>
    </location>
</feature>
<gene>
    <name evidence="9" type="ORF">ACFODU_14800</name>
</gene>
<evidence type="ECO:0000256" key="7">
    <source>
        <dbReference type="ARBA" id="ARBA00023136"/>
    </source>
</evidence>
<protein>
    <submittedName>
        <fullName evidence="9">FecCD family ABC transporter permease</fullName>
    </submittedName>
</protein>
<evidence type="ECO:0000256" key="8">
    <source>
        <dbReference type="SAM" id="Phobius"/>
    </source>
</evidence>
<organism evidence="9 10">
    <name type="scientific">Alteraurantiacibacter palmitatis</name>
    <dbReference type="NCBI Taxonomy" id="2054628"/>
    <lineage>
        <taxon>Bacteria</taxon>
        <taxon>Pseudomonadati</taxon>
        <taxon>Pseudomonadota</taxon>
        <taxon>Alphaproteobacteria</taxon>
        <taxon>Sphingomonadales</taxon>
        <taxon>Erythrobacteraceae</taxon>
        <taxon>Alteraurantiacibacter</taxon>
    </lineage>
</organism>
<keyword evidence="3" id="KW-0813">Transport</keyword>
<dbReference type="InterPro" id="IPR000522">
    <property type="entry name" value="ABC_transptr_permease_BtuC"/>
</dbReference>
<keyword evidence="5 8" id="KW-0812">Transmembrane</keyword>
<dbReference type="Gene3D" id="1.10.3470.10">
    <property type="entry name" value="ABC transporter involved in vitamin B12 uptake, BtuC"/>
    <property type="match status" value="1"/>
</dbReference>
<keyword evidence="6 8" id="KW-1133">Transmembrane helix</keyword>
<dbReference type="Pfam" id="PF01032">
    <property type="entry name" value="FecCD"/>
    <property type="match status" value="1"/>
</dbReference>
<comment type="subcellular location">
    <subcellularLocation>
        <location evidence="1">Cell membrane</location>
        <topology evidence="1">Multi-pass membrane protein</topology>
    </subcellularLocation>
</comment>
<evidence type="ECO:0000256" key="2">
    <source>
        <dbReference type="ARBA" id="ARBA00007935"/>
    </source>
</evidence>
<reference evidence="10" key="1">
    <citation type="journal article" date="2019" name="Int. J. Syst. Evol. Microbiol.">
        <title>The Global Catalogue of Microorganisms (GCM) 10K type strain sequencing project: providing services to taxonomists for standard genome sequencing and annotation.</title>
        <authorList>
            <consortium name="The Broad Institute Genomics Platform"/>
            <consortium name="The Broad Institute Genome Sequencing Center for Infectious Disease"/>
            <person name="Wu L."/>
            <person name="Ma J."/>
        </authorList>
    </citation>
    <scope>NUCLEOTIDE SEQUENCE [LARGE SCALE GENOMIC DNA]</scope>
    <source>
        <strain evidence="10">KCTC 52607</strain>
    </source>
</reference>
<evidence type="ECO:0000256" key="3">
    <source>
        <dbReference type="ARBA" id="ARBA00022448"/>
    </source>
</evidence>
<feature type="transmembrane region" description="Helical" evidence="8">
    <location>
        <begin position="273"/>
        <end position="294"/>
    </location>
</feature>